<evidence type="ECO:0000256" key="2">
    <source>
        <dbReference type="ARBA" id="ARBA00022679"/>
    </source>
</evidence>
<dbReference type="GO" id="GO:0016757">
    <property type="term" value="F:glycosyltransferase activity"/>
    <property type="evidence" value="ECO:0007669"/>
    <property type="project" value="UniProtKB-KW"/>
</dbReference>
<evidence type="ECO:0000313" key="3">
    <source>
        <dbReference type="EMBL" id="GGM85902.1"/>
    </source>
</evidence>
<dbReference type="Gene3D" id="3.40.50.2000">
    <property type="entry name" value="Glycogen Phosphorylase B"/>
    <property type="match status" value="2"/>
</dbReference>
<dbReference type="PANTHER" id="PTHR12526:SF510">
    <property type="entry name" value="D-INOSITOL 3-PHOSPHATE GLYCOSYLTRANSFERASE"/>
    <property type="match status" value="1"/>
</dbReference>
<protein>
    <submittedName>
        <fullName evidence="3">Uncharacterized protein</fullName>
    </submittedName>
</protein>
<proteinExistence type="predicted"/>
<sequence length="407" mass="44105">MRLVVSTEQRYVRTPDGRVWTTTGAANAFWQRYRTVFDHVRVVARVQERTGRPPEAQRVDGDGVEVHAVPHYVGPLQYLRSLRRVRAALRSCLAPGDAVLLRVPSAIGSLLHRRLRRSRRAFALEVVGDPHDVFAPGALRHPLRPVLRSWFTARLRAQCRSASAVAYVTERALQARYPAATGAVTAAYSSIQLDPDAFVDRPRPAGAPKVAVRLVSVGSLETPYKGIDTLVEALPMLVRAGLEAHLVHLGDGRCRAGLERLVRDRRLGGRVAFAGAVPSGPAVRRYLDDADLFVLPSRTEGLPRALIEAMARALPAIGTRVGGTPELLSGAHLVPPGDPVALAYAITALVADPRAMAAASARNLARAGHYAADALERRRTGFYRALRVLTAPDRVEEVVGGADQTFG</sequence>
<dbReference type="Proteomes" id="UP000642070">
    <property type="component" value="Unassembled WGS sequence"/>
</dbReference>
<keyword evidence="2" id="KW-0808">Transferase</keyword>
<dbReference type="AlphaFoldDB" id="A0A917UFM7"/>
<dbReference type="RefSeq" id="WP_190257613.1">
    <property type="nucleotide sequence ID" value="NZ_BMPI01000104.1"/>
</dbReference>
<dbReference type="Pfam" id="PF13692">
    <property type="entry name" value="Glyco_trans_1_4"/>
    <property type="match status" value="1"/>
</dbReference>
<reference evidence="3" key="2">
    <citation type="submission" date="2020-09" db="EMBL/GenBank/DDBJ databases">
        <authorList>
            <person name="Sun Q."/>
            <person name="Ohkuma M."/>
        </authorList>
    </citation>
    <scope>NUCLEOTIDE SEQUENCE</scope>
    <source>
        <strain evidence="3">JCM 19831</strain>
    </source>
</reference>
<organism evidence="3 4">
    <name type="scientific">Dactylosporangium sucinum</name>
    <dbReference type="NCBI Taxonomy" id="1424081"/>
    <lineage>
        <taxon>Bacteria</taxon>
        <taxon>Bacillati</taxon>
        <taxon>Actinomycetota</taxon>
        <taxon>Actinomycetes</taxon>
        <taxon>Micromonosporales</taxon>
        <taxon>Micromonosporaceae</taxon>
        <taxon>Dactylosporangium</taxon>
    </lineage>
</organism>
<comment type="caution">
    <text evidence="3">The sequence shown here is derived from an EMBL/GenBank/DDBJ whole genome shotgun (WGS) entry which is preliminary data.</text>
</comment>
<dbReference type="PANTHER" id="PTHR12526">
    <property type="entry name" value="GLYCOSYLTRANSFERASE"/>
    <property type="match status" value="1"/>
</dbReference>
<evidence type="ECO:0000313" key="4">
    <source>
        <dbReference type="Proteomes" id="UP000642070"/>
    </source>
</evidence>
<accession>A0A917UFM7</accession>
<keyword evidence="4" id="KW-1185">Reference proteome</keyword>
<evidence type="ECO:0000256" key="1">
    <source>
        <dbReference type="ARBA" id="ARBA00022676"/>
    </source>
</evidence>
<dbReference type="SUPFAM" id="SSF53756">
    <property type="entry name" value="UDP-Glycosyltransferase/glycogen phosphorylase"/>
    <property type="match status" value="1"/>
</dbReference>
<dbReference type="EMBL" id="BMPI01000104">
    <property type="protein sequence ID" value="GGM85902.1"/>
    <property type="molecule type" value="Genomic_DNA"/>
</dbReference>
<keyword evidence="1" id="KW-0328">Glycosyltransferase</keyword>
<reference evidence="3" key="1">
    <citation type="journal article" date="2014" name="Int. J. Syst. Evol. Microbiol.">
        <title>Complete genome sequence of Corynebacterium casei LMG S-19264T (=DSM 44701T), isolated from a smear-ripened cheese.</title>
        <authorList>
            <consortium name="US DOE Joint Genome Institute (JGI-PGF)"/>
            <person name="Walter F."/>
            <person name="Albersmeier A."/>
            <person name="Kalinowski J."/>
            <person name="Ruckert C."/>
        </authorList>
    </citation>
    <scope>NUCLEOTIDE SEQUENCE</scope>
    <source>
        <strain evidence="3">JCM 19831</strain>
    </source>
</reference>
<name>A0A917UFM7_9ACTN</name>
<gene>
    <name evidence="3" type="ORF">GCM10007977_104740</name>
</gene>
<dbReference type="CDD" id="cd03801">
    <property type="entry name" value="GT4_PimA-like"/>
    <property type="match status" value="1"/>
</dbReference>